<dbReference type="NCBIfam" id="NF045470">
    <property type="entry name" value="Opp2B"/>
    <property type="match status" value="1"/>
</dbReference>
<dbReference type="Proteomes" id="UP000300879">
    <property type="component" value="Chromosome"/>
</dbReference>
<dbReference type="OrthoDB" id="24153at2"/>
<evidence type="ECO:0000256" key="4">
    <source>
        <dbReference type="ARBA" id="ARBA00022596"/>
    </source>
</evidence>
<sequence>MISLLFRKFSEMLMLLLFITFISFLILRLAPGDPVLQLLKVDELAVSQEQLEALREDMGFNEPLLVQYGQWLLNFIRLDFGESYATGQPVMEMILTGLPATLELTFSSLLVMLLLSIPLGSLAALYRNSWLDHASRALSILGAAIPSFWLGLLLVDLFGVRLGWLPTMGRDGFTSLLLPSFTLGIAMSGVYVRLLRSSLLDSLSREFITAARSRGLSPSRVFVVHALRHSLPPVITVFGVSLGGLIGGVVVIEVIFAYPGIGKLALDAIKQRDYPLIQGYILVMGIVVFIVNTAVDLSYRFLNPELTSKLTLKAKDISP</sequence>
<evidence type="ECO:0000256" key="3">
    <source>
        <dbReference type="ARBA" id="ARBA00022475"/>
    </source>
</evidence>
<keyword evidence="3" id="KW-1003">Cell membrane</keyword>
<dbReference type="Pfam" id="PF00528">
    <property type="entry name" value="BPD_transp_1"/>
    <property type="match status" value="1"/>
</dbReference>
<protein>
    <recommendedName>
        <fullName evidence="12">Nickel import system permease protein NikB</fullName>
    </recommendedName>
</protein>
<evidence type="ECO:0000256" key="12">
    <source>
        <dbReference type="ARBA" id="ARBA00044774"/>
    </source>
</evidence>
<dbReference type="GO" id="GO:0015099">
    <property type="term" value="F:nickel cation transmembrane transporter activity"/>
    <property type="evidence" value="ECO:0007669"/>
    <property type="project" value="InterPro"/>
</dbReference>
<keyword evidence="16" id="KW-1185">Reference proteome</keyword>
<evidence type="ECO:0000313" key="16">
    <source>
        <dbReference type="Proteomes" id="UP000300879"/>
    </source>
</evidence>
<dbReference type="EMBL" id="CP040396">
    <property type="protein sequence ID" value="QCT04844.1"/>
    <property type="molecule type" value="Genomic_DNA"/>
</dbReference>
<comment type="subcellular location">
    <subcellularLocation>
        <location evidence="1 13">Cell membrane</location>
        <topology evidence="1 13">Multi-pass membrane protein</topology>
    </subcellularLocation>
</comment>
<evidence type="ECO:0000313" key="15">
    <source>
        <dbReference type="EMBL" id="QCT04844.1"/>
    </source>
</evidence>
<dbReference type="AlphaFoldDB" id="A0A4V1G4I8"/>
<reference evidence="15 16" key="1">
    <citation type="submission" date="2019-05" db="EMBL/GenBank/DDBJ databases">
        <authorList>
            <person name="Chen C."/>
        </authorList>
    </citation>
    <scope>NUCLEOTIDE SEQUENCE [LARGE SCALE GENOMIC DNA]</scope>
    <source>
        <strain evidence="15 16">HB172198</strain>
    </source>
</reference>
<evidence type="ECO:0000259" key="14">
    <source>
        <dbReference type="PROSITE" id="PS50928"/>
    </source>
</evidence>
<keyword evidence="9 13" id="KW-0472">Membrane</keyword>
<evidence type="ECO:0000256" key="10">
    <source>
        <dbReference type="ARBA" id="ARBA00024202"/>
    </source>
</evidence>
<dbReference type="KEGG" id="palo:E6C60_4139"/>
<evidence type="ECO:0000256" key="7">
    <source>
        <dbReference type="ARBA" id="ARBA00023065"/>
    </source>
</evidence>
<accession>A0A4V1G4I8</accession>
<keyword evidence="4" id="KW-0533">Nickel</keyword>
<gene>
    <name evidence="15" type="ORF">E6C60_4139</name>
</gene>
<dbReference type="InterPro" id="IPR035906">
    <property type="entry name" value="MetI-like_sf"/>
</dbReference>
<dbReference type="InterPro" id="IPR045621">
    <property type="entry name" value="BPD_transp_1_N"/>
</dbReference>
<keyword evidence="8" id="KW-0921">Nickel transport</keyword>
<feature type="transmembrane region" description="Helical" evidence="13">
    <location>
        <begin position="277"/>
        <end position="299"/>
    </location>
</feature>
<comment type="subunit">
    <text evidence="11">The complex is composed of two ATP-binding proteins (NikD and NikE), two transmembrane proteins (NikB and NikC) and a solute-binding protein (NikA).</text>
</comment>
<proteinExistence type="inferred from homology"/>
<evidence type="ECO:0000256" key="9">
    <source>
        <dbReference type="ARBA" id="ARBA00023136"/>
    </source>
</evidence>
<evidence type="ECO:0000256" key="6">
    <source>
        <dbReference type="ARBA" id="ARBA00022989"/>
    </source>
</evidence>
<dbReference type="Gene3D" id="1.10.3720.10">
    <property type="entry name" value="MetI-like"/>
    <property type="match status" value="1"/>
</dbReference>
<organism evidence="15 16">
    <name type="scientific">Paenibacillus algicola</name>
    <dbReference type="NCBI Taxonomy" id="2565926"/>
    <lineage>
        <taxon>Bacteria</taxon>
        <taxon>Bacillati</taxon>
        <taxon>Bacillota</taxon>
        <taxon>Bacilli</taxon>
        <taxon>Bacillales</taxon>
        <taxon>Paenibacillaceae</taxon>
        <taxon>Paenibacillus</taxon>
    </lineage>
</organism>
<dbReference type="RefSeq" id="WP_138227485.1">
    <property type="nucleotide sequence ID" value="NZ_CP040396.1"/>
</dbReference>
<dbReference type="Pfam" id="PF19300">
    <property type="entry name" value="BPD_transp_1_N"/>
    <property type="match status" value="1"/>
</dbReference>
<dbReference type="PROSITE" id="PS50928">
    <property type="entry name" value="ABC_TM1"/>
    <property type="match status" value="1"/>
</dbReference>
<keyword evidence="2 13" id="KW-0813">Transport</keyword>
<dbReference type="GO" id="GO:0005886">
    <property type="term" value="C:plasma membrane"/>
    <property type="evidence" value="ECO:0007669"/>
    <property type="project" value="UniProtKB-SubCell"/>
</dbReference>
<evidence type="ECO:0000256" key="5">
    <source>
        <dbReference type="ARBA" id="ARBA00022692"/>
    </source>
</evidence>
<keyword evidence="6 13" id="KW-1133">Transmembrane helix</keyword>
<dbReference type="SUPFAM" id="SSF161098">
    <property type="entry name" value="MetI-like"/>
    <property type="match status" value="1"/>
</dbReference>
<dbReference type="InterPro" id="IPR000515">
    <property type="entry name" value="MetI-like"/>
</dbReference>
<evidence type="ECO:0000256" key="13">
    <source>
        <dbReference type="RuleBase" id="RU363032"/>
    </source>
</evidence>
<name>A0A4V1G4I8_9BACL</name>
<evidence type="ECO:0000256" key="1">
    <source>
        <dbReference type="ARBA" id="ARBA00004651"/>
    </source>
</evidence>
<dbReference type="CDD" id="cd06261">
    <property type="entry name" value="TM_PBP2"/>
    <property type="match status" value="1"/>
</dbReference>
<dbReference type="PANTHER" id="PTHR43163:SF6">
    <property type="entry name" value="DIPEPTIDE TRANSPORT SYSTEM PERMEASE PROTEIN DPPB-RELATED"/>
    <property type="match status" value="1"/>
</dbReference>
<keyword evidence="7" id="KW-0406">Ion transport</keyword>
<evidence type="ECO:0000256" key="8">
    <source>
        <dbReference type="ARBA" id="ARBA00023112"/>
    </source>
</evidence>
<dbReference type="PANTHER" id="PTHR43163">
    <property type="entry name" value="DIPEPTIDE TRANSPORT SYSTEM PERMEASE PROTEIN DPPB-RELATED"/>
    <property type="match status" value="1"/>
</dbReference>
<evidence type="ECO:0000256" key="2">
    <source>
        <dbReference type="ARBA" id="ARBA00022448"/>
    </source>
</evidence>
<feature type="domain" description="ABC transmembrane type-1" evidence="14">
    <location>
        <begin position="98"/>
        <end position="299"/>
    </location>
</feature>
<comment type="similarity">
    <text evidence="10">Belongs to the binding-protein-dependent transport system permease family. OppBC subfamily.</text>
</comment>
<keyword evidence="5 13" id="KW-0812">Transmembrane</keyword>
<dbReference type="InterPro" id="IPR050045">
    <property type="entry name" value="Opp2B"/>
</dbReference>
<feature type="transmembrane region" description="Helical" evidence="13">
    <location>
        <begin position="104"/>
        <end position="126"/>
    </location>
</feature>
<evidence type="ECO:0000256" key="11">
    <source>
        <dbReference type="ARBA" id="ARBA00038669"/>
    </source>
</evidence>
<feature type="transmembrane region" description="Helical" evidence="13">
    <location>
        <begin position="176"/>
        <end position="195"/>
    </location>
</feature>
<feature type="transmembrane region" description="Helical" evidence="13">
    <location>
        <begin position="234"/>
        <end position="257"/>
    </location>
</feature>
<feature type="transmembrane region" description="Helical" evidence="13">
    <location>
        <begin position="138"/>
        <end position="164"/>
    </location>
</feature>